<dbReference type="PANTHER" id="PTHR38011:SF2">
    <property type="entry name" value="BIFUNCTIONAL DEAMINASE-REDUCTASE DOMAIN PROTEIN"/>
    <property type="match status" value="1"/>
</dbReference>
<evidence type="ECO:0000313" key="2">
    <source>
        <dbReference type="EMBL" id="MDR7163454.1"/>
    </source>
</evidence>
<dbReference type="Proteomes" id="UP001262032">
    <property type="component" value="Unassembled WGS sequence"/>
</dbReference>
<feature type="domain" description="Bacterial bifunctional deaminase-reductase C-terminal" evidence="1">
    <location>
        <begin position="14"/>
        <end position="194"/>
    </location>
</feature>
<name>A0AAW8NAT4_PSEOX</name>
<dbReference type="InterPro" id="IPR024072">
    <property type="entry name" value="DHFR-like_dom_sf"/>
</dbReference>
<dbReference type="InterPro" id="IPR050765">
    <property type="entry name" value="Riboflavin_Biosynth_HTPR"/>
</dbReference>
<dbReference type="EMBL" id="JAVDWN010000004">
    <property type="protein sequence ID" value="MDR7163454.1"/>
    <property type="molecule type" value="Genomic_DNA"/>
</dbReference>
<dbReference type="PANTHER" id="PTHR38011">
    <property type="entry name" value="DIHYDROFOLATE REDUCTASE FAMILY PROTEIN (AFU_ORTHOLOGUE AFUA_8G06820)"/>
    <property type="match status" value="1"/>
</dbReference>
<evidence type="ECO:0000313" key="3">
    <source>
        <dbReference type="Proteomes" id="UP001262032"/>
    </source>
</evidence>
<dbReference type="AlphaFoldDB" id="A0AAW8NAT4"/>
<protein>
    <submittedName>
        <fullName evidence="2">Dihydrofolate reductase</fullName>
    </submittedName>
</protein>
<sequence>MGAASEREPSPVELMVDLIISLDGCASAEGWPGWWGLEGPEYLAWLEQEGHKECTYLLGANTYRLMSGMSEEAAAGGTGFSDEEGASLTGLAAVPKVVFSSTLQGPLPWPNSTLVSGDAVEAVKDMKRNGTGRLSTLGSLSLCRSLLNAGLVDRFRLVVFPVITGRTGRERIFDGYPDVALEMVDSRTFDGRLQLLDYIPTVLDGPGQSGGGSA</sequence>
<evidence type="ECO:0000259" key="1">
    <source>
        <dbReference type="Pfam" id="PF01872"/>
    </source>
</evidence>
<dbReference type="SUPFAM" id="SSF53597">
    <property type="entry name" value="Dihydrofolate reductase-like"/>
    <property type="match status" value="1"/>
</dbReference>
<gene>
    <name evidence="2" type="ORF">J2X12_001468</name>
</gene>
<dbReference type="GO" id="GO:0009231">
    <property type="term" value="P:riboflavin biosynthetic process"/>
    <property type="evidence" value="ECO:0007669"/>
    <property type="project" value="InterPro"/>
</dbReference>
<reference evidence="2" key="1">
    <citation type="submission" date="2023-07" db="EMBL/GenBank/DDBJ databases">
        <title>Sorghum-associated microbial communities from plants grown in Nebraska, USA.</title>
        <authorList>
            <person name="Schachtman D."/>
        </authorList>
    </citation>
    <scope>NUCLEOTIDE SEQUENCE</scope>
    <source>
        <strain evidence="2">BE261</strain>
    </source>
</reference>
<organism evidence="2 3">
    <name type="scientific">Pseudarthrobacter oxydans</name>
    <name type="common">Arthrobacter oxydans</name>
    <dbReference type="NCBI Taxonomy" id="1671"/>
    <lineage>
        <taxon>Bacteria</taxon>
        <taxon>Bacillati</taxon>
        <taxon>Actinomycetota</taxon>
        <taxon>Actinomycetes</taxon>
        <taxon>Micrococcales</taxon>
        <taxon>Micrococcaceae</taxon>
        <taxon>Pseudarthrobacter</taxon>
    </lineage>
</organism>
<dbReference type="Pfam" id="PF01872">
    <property type="entry name" value="RibD_C"/>
    <property type="match status" value="1"/>
</dbReference>
<dbReference type="Gene3D" id="3.40.430.10">
    <property type="entry name" value="Dihydrofolate Reductase, subunit A"/>
    <property type="match status" value="1"/>
</dbReference>
<dbReference type="GeneID" id="97421850"/>
<dbReference type="GO" id="GO:0008703">
    <property type="term" value="F:5-amino-6-(5-phosphoribosylamino)uracil reductase activity"/>
    <property type="evidence" value="ECO:0007669"/>
    <property type="project" value="InterPro"/>
</dbReference>
<dbReference type="RefSeq" id="WP_310110469.1">
    <property type="nucleotide sequence ID" value="NZ_JAVDTN010000004.1"/>
</dbReference>
<dbReference type="InterPro" id="IPR002734">
    <property type="entry name" value="RibDG_C"/>
</dbReference>
<comment type="caution">
    <text evidence="2">The sequence shown here is derived from an EMBL/GenBank/DDBJ whole genome shotgun (WGS) entry which is preliminary data.</text>
</comment>
<proteinExistence type="predicted"/>
<accession>A0AAW8NAT4</accession>